<dbReference type="GO" id="GO:0012505">
    <property type="term" value="C:endomembrane system"/>
    <property type="evidence" value="ECO:0007669"/>
    <property type="project" value="UniProtKB-SubCell"/>
</dbReference>
<comment type="subcellular location">
    <subcellularLocation>
        <location evidence="1">Endomembrane system</location>
        <topology evidence="1">Multi-pass membrane protein</topology>
    </subcellularLocation>
</comment>
<keyword evidence="4 5" id="KW-0472">Membrane</keyword>
<feature type="transmembrane region" description="Helical" evidence="5">
    <location>
        <begin position="307"/>
        <end position="329"/>
    </location>
</feature>
<proteinExistence type="predicted"/>
<dbReference type="InterPro" id="IPR042267">
    <property type="entry name" value="VTC_sf"/>
</dbReference>
<dbReference type="PANTHER" id="PTHR46140">
    <property type="entry name" value="VACUOLAR TRANSPORTER CHAPERONE 1-RELATED"/>
    <property type="match status" value="1"/>
</dbReference>
<accession>A0A0L0GAD6</accession>
<dbReference type="InterPro" id="IPR051572">
    <property type="entry name" value="VTC_Complex_Subunit"/>
</dbReference>
<gene>
    <name evidence="8" type="ORF">SARC_01978</name>
</gene>
<dbReference type="Proteomes" id="UP000054560">
    <property type="component" value="Unassembled WGS sequence"/>
</dbReference>
<evidence type="ECO:0000313" key="9">
    <source>
        <dbReference type="Proteomes" id="UP000054560"/>
    </source>
</evidence>
<sequence length="381" mass="43633">MEAAKDIQTSIKANNYHPQFRVSYNRMLFVDSQVHSVDMCLDSEMVMVKERGFQDGNWRRMDEDCKFPYTTLNTKQYSRFPFAVLQVNIHHYGDRPAPEWVNQITNNSLCIPVENFSKYLQGVSSLYGDKVQALPSWHMKLTTTGQLTTPDGSDGSDQRSGDTYDLETVYDAERRASVDFHKTGDRSYSVVPITDDASSAELIGEDDTHTALRREKSVRDRKRKNVMLLSRMMKSLARKIPNMNSTAPQPKKAKQKKPIAIPVRVEPKVIFANERTMLRWVNITMWLSTIGIGLIHQEGHKAWVSRVAGYLLVPVSVMLIVYSLYMFLWRDWKVRTRDPGPYNSFAGPVLITSVLGGALMVNYCMWFVANGFNPDDWVKPK</sequence>
<keyword evidence="9" id="KW-1185">Reference proteome</keyword>
<name>A0A0L0GAD6_9EUKA</name>
<protein>
    <recommendedName>
        <fullName evidence="10">SPX domain-containing protein</fullName>
    </recommendedName>
</protein>
<dbReference type="EMBL" id="KQ241680">
    <property type="protein sequence ID" value="KNC85869.1"/>
    <property type="molecule type" value="Genomic_DNA"/>
</dbReference>
<evidence type="ECO:0000259" key="6">
    <source>
        <dbReference type="Pfam" id="PF02656"/>
    </source>
</evidence>
<keyword evidence="3 5" id="KW-1133">Transmembrane helix</keyword>
<reference evidence="8 9" key="1">
    <citation type="submission" date="2011-02" db="EMBL/GenBank/DDBJ databases">
        <title>The Genome Sequence of Sphaeroforma arctica JP610.</title>
        <authorList>
            <consortium name="The Broad Institute Genome Sequencing Platform"/>
            <person name="Russ C."/>
            <person name="Cuomo C."/>
            <person name="Young S.K."/>
            <person name="Zeng Q."/>
            <person name="Gargeya S."/>
            <person name="Alvarado L."/>
            <person name="Berlin A."/>
            <person name="Chapman S.B."/>
            <person name="Chen Z."/>
            <person name="Freedman E."/>
            <person name="Gellesch M."/>
            <person name="Goldberg J."/>
            <person name="Griggs A."/>
            <person name="Gujja S."/>
            <person name="Heilman E."/>
            <person name="Heiman D."/>
            <person name="Howarth C."/>
            <person name="Mehta T."/>
            <person name="Neiman D."/>
            <person name="Pearson M."/>
            <person name="Roberts A."/>
            <person name="Saif S."/>
            <person name="Shea T."/>
            <person name="Shenoy N."/>
            <person name="Sisk P."/>
            <person name="Stolte C."/>
            <person name="Sykes S."/>
            <person name="White J."/>
            <person name="Yandava C."/>
            <person name="Burger G."/>
            <person name="Gray M.W."/>
            <person name="Holland P.W.H."/>
            <person name="King N."/>
            <person name="Lang F.B.F."/>
            <person name="Roger A.J."/>
            <person name="Ruiz-Trillo I."/>
            <person name="Haas B."/>
            <person name="Nusbaum C."/>
            <person name="Birren B."/>
        </authorList>
    </citation>
    <scope>NUCLEOTIDE SEQUENCE [LARGE SCALE GENOMIC DNA]</scope>
    <source>
        <strain evidence="8 9">JP610</strain>
    </source>
</reference>
<feature type="domain" description="DUF202" evidence="6">
    <location>
        <begin position="268"/>
        <end position="331"/>
    </location>
</feature>
<dbReference type="STRING" id="667725.A0A0L0GAD6"/>
<organism evidence="8 9">
    <name type="scientific">Sphaeroforma arctica JP610</name>
    <dbReference type="NCBI Taxonomy" id="667725"/>
    <lineage>
        <taxon>Eukaryota</taxon>
        <taxon>Ichthyosporea</taxon>
        <taxon>Ichthyophonida</taxon>
        <taxon>Sphaeroforma</taxon>
    </lineage>
</organism>
<keyword evidence="2 5" id="KW-0812">Transmembrane</keyword>
<dbReference type="eggNOG" id="KOG4580">
    <property type="taxonomic scope" value="Eukaryota"/>
</dbReference>
<dbReference type="Pfam" id="PF09359">
    <property type="entry name" value="VTC"/>
    <property type="match status" value="1"/>
</dbReference>
<dbReference type="OrthoDB" id="6493944at2759"/>
<evidence type="ECO:0000256" key="3">
    <source>
        <dbReference type="ARBA" id="ARBA00022989"/>
    </source>
</evidence>
<feature type="domain" description="VTC" evidence="7">
    <location>
        <begin position="3"/>
        <end position="127"/>
    </location>
</feature>
<dbReference type="PANTHER" id="PTHR46140:SF1">
    <property type="entry name" value="VACUOLAR TRANSPORTER CHAPERONE COMPLEX SUBUNIT 4-RELATED"/>
    <property type="match status" value="1"/>
</dbReference>
<evidence type="ECO:0000256" key="2">
    <source>
        <dbReference type="ARBA" id="ARBA00022692"/>
    </source>
</evidence>
<feature type="transmembrane region" description="Helical" evidence="5">
    <location>
        <begin position="277"/>
        <end position="295"/>
    </location>
</feature>
<evidence type="ECO:0008006" key="10">
    <source>
        <dbReference type="Google" id="ProtNLM"/>
    </source>
</evidence>
<dbReference type="AlphaFoldDB" id="A0A0L0GAD6"/>
<dbReference type="GeneID" id="25902482"/>
<dbReference type="InterPro" id="IPR018966">
    <property type="entry name" value="VTC_domain"/>
</dbReference>
<feature type="transmembrane region" description="Helical" evidence="5">
    <location>
        <begin position="349"/>
        <end position="369"/>
    </location>
</feature>
<evidence type="ECO:0000256" key="1">
    <source>
        <dbReference type="ARBA" id="ARBA00004127"/>
    </source>
</evidence>
<dbReference type="Gene3D" id="3.20.100.30">
    <property type="entry name" value="VTC, catalytic tunnel domain"/>
    <property type="match status" value="1"/>
</dbReference>
<dbReference type="GO" id="GO:0006799">
    <property type="term" value="P:polyphosphate biosynthetic process"/>
    <property type="evidence" value="ECO:0007669"/>
    <property type="project" value="UniProtKB-ARBA"/>
</dbReference>
<dbReference type="eggNOG" id="KOG1161">
    <property type="taxonomic scope" value="Eukaryota"/>
</dbReference>
<evidence type="ECO:0000313" key="8">
    <source>
        <dbReference type="EMBL" id="KNC85869.1"/>
    </source>
</evidence>
<dbReference type="RefSeq" id="XP_014159771.1">
    <property type="nucleotide sequence ID" value="XM_014304296.1"/>
</dbReference>
<evidence type="ECO:0000256" key="5">
    <source>
        <dbReference type="SAM" id="Phobius"/>
    </source>
</evidence>
<evidence type="ECO:0000256" key="4">
    <source>
        <dbReference type="ARBA" id="ARBA00023136"/>
    </source>
</evidence>
<dbReference type="Pfam" id="PF02656">
    <property type="entry name" value="DUF202"/>
    <property type="match status" value="1"/>
</dbReference>
<evidence type="ECO:0000259" key="7">
    <source>
        <dbReference type="Pfam" id="PF09359"/>
    </source>
</evidence>
<dbReference type="InterPro" id="IPR003807">
    <property type="entry name" value="DUF202"/>
</dbReference>